<comment type="subcellular location">
    <subcellularLocation>
        <location evidence="1">Cell membrane</location>
        <topology evidence="1">Multi-pass membrane protein</topology>
    </subcellularLocation>
</comment>
<evidence type="ECO:0000256" key="2">
    <source>
        <dbReference type="ARBA" id="ARBA00022475"/>
    </source>
</evidence>
<keyword evidence="2" id="KW-1003">Cell membrane</keyword>
<keyword evidence="11" id="KW-1185">Reference proteome</keyword>
<feature type="domain" description="ArnT-like N-terminal" evidence="9">
    <location>
        <begin position="58"/>
        <end position="261"/>
    </location>
</feature>
<dbReference type="RefSeq" id="WP_320421869.1">
    <property type="nucleotide sequence ID" value="NZ_JAXCLA010000002.1"/>
</dbReference>
<evidence type="ECO:0000256" key="1">
    <source>
        <dbReference type="ARBA" id="ARBA00004651"/>
    </source>
</evidence>
<keyword evidence="7 8" id="KW-0472">Membrane</keyword>
<feature type="transmembrane region" description="Helical" evidence="8">
    <location>
        <begin position="345"/>
        <end position="365"/>
    </location>
</feature>
<feature type="transmembrane region" description="Helical" evidence="8">
    <location>
        <begin position="32"/>
        <end position="52"/>
    </location>
</feature>
<evidence type="ECO:0000313" key="10">
    <source>
        <dbReference type="EMBL" id="MDY0743956.1"/>
    </source>
</evidence>
<accession>A0ABU5DDS2</accession>
<keyword evidence="5 8" id="KW-0812">Transmembrane</keyword>
<reference evidence="10 11" key="1">
    <citation type="submission" date="2023-11" db="EMBL/GenBank/DDBJ databases">
        <title>Paucibacter sp. nov., isolated from fresh soil in Korea.</title>
        <authorList>
            <person name="Le N.T.T."/>
        </authorList>
    </citation>
    <scope>NUCLEOTIDE SEQUENCE [LARGE SCALE GENOMIC DNA]</scope>
    <source>
        <strain evidence="10 11">R3-3</strain>
    </source>
</reference>
<feature type="transmembrane region" description="Helical" evidence="8">
    <location>
        <begin position="147"/>
        <end position="173"/>
    </location>
</feature>
<evidence type="ECO:0000259" key="9">
    <source>
        <dbReference type="Pfam" id="PF02366"/>
    </source>
</evidence>
<dbReference type="PANTHER" id="PTHR33908">
    <property type="entry name" value="MANNOSYLTRANSFERASE YKCB-RELATED"/>
    <property type="match status" value="1"/>
</dbReference>
<feature type="transmembrane region" description="Helical" evidence="8">
    <location>
        <begin position="322"/>
        <end position="339"/>
    </location>
</feature>
<gene>
    <name evidence="10" type="ORF">SNE35_05545</name>
</gene>
<keyword evidence="6 8" id="KW-1133">Transmembrane helix</keyword>
<evidence type="ECO:0000313" key="11">
    <source>
        <dbReference type="Proteomes" id="UP001285263"/>
    </source>
</evidence>
<name>A0ABU5DDS2_9BURK</name>
<evidence type="ECO:0000256" key="3">
    <source>
        <dbReference type="ARBA" id="ARBA00022676"/>
    </source>
</evidence>
<protein>
    <submittedName>
        <fullName evidence="10">Glycosyltransferase family 39 protein</fullName>
    </submittedName>
</protein>
<evidence type="ECO:0000256" key="8">
    <source>
        <dbReference type="SAM" id="Phobius"/>
    </source>
</evidence>
<keyword evidence="3" id="KW-0328">Glycosyltransferase</keyword>
<organism evidence="10 11">
    <name type="scientific">Roseateles agri</name>
    <dbReference type="NCBI Taxonomy" id="3098619"/>
    <lineage>
        <taxon>Bacteria</taxon>
        <taxon>Pseudomonadati</taxon>
        <taxon>Pseudomonadota</taxon>
        <taxon>Betaproteobacteria</taxon>
        <taxon>Burkholderiales</taxon>
        <taxon>Sphaerotilaceae</taxon>
        <taxon>Roseateles</taxon>
    </lineage>
</organism>
<feature type="transmembrane region" description="Helical" evidence="8">
    <location>
        <begin position="105"/>
        <end position="126"/>
    </location>
</feature>
<evidence type="ECO:0000256" key="7">
    <source>
        <dbReference type="ARBA" id="ARBA00023136"/>
    </source>
</evidence>
<dbReference type="Pfam" id="PF02366">
    <property type="entry name" value="PMT"/>
    <property type="match status" value="1"/>
</dbReference>
<evidence type="ECO:0000256" key="4">
    <source>
        <dbReference type="ARBA" id="ARBA00022679"/>
    </source>
</evidence>
<evidence type="ECO:0000256" key="5">
    <source>
        <dbReference type="ARBA" id="ARBA00022692"/>
    </source>
</evidence>
<dbReference type="InterPro" id="IPR003342">
    <property type="entry name" value="ArnT-like_N"/>
</dbReference>
<dbReference type="Proteomes" id="UP001285263">
    <property type="component" value="Unassembled WGS sequence"/>
</dbReference>
<evidence type="ECO:0000256" key="6">
    <source>
        <dbReference type="ARBA" id="ARBA00022989"/>
    </source>
</evidence>
<dbReference type="InterPro" id="IPR050297">
    <property type="entry name" value="LipidA_mod_glycosyltrf_83"/>
</dbReference>
<dbReference type="EMBL" id="JAXCLA010000002">
    <property type="protein sequence ID" value="MDY0743956.1"/>
    <property type="molecule type" value="Genomic_DNA"/>
</dbReference>
<comment type="caution">
    <text evidence="10">The sequence shown here is derived from an EMBL/GenBank/DDBJ whole genome shotgun (WGS) entry which is preliminary data.</text>
</comment>
<proteinExistence type="predicted"/>
<feature type="transmembrane region" description="Helical" evidence="8">
    <location>
        <begin position="228"/>
        <end position="249"/>
    </location>
</feature>
<feature type="transmembrane region" description="Helical" evidence="8">
    <location>
        <begin position="377"/>
        <end position="397"/>
    </location>
</feature>
<feature type="transmembrane region" description="Helical" evidence="8">
    <location>
        <begin position="193"/>
        <end position="221"/>
    </location>
</feature>
<feature type="transmembrane region" description="Helical" evidence="8">
    <location>
        <begin position="282"/>
        <end position="301"/>
    </location>
</feature>
<keyword evidence="4" id="KW-0808">Transferase</keyword>
<dbReference type="PANTHER" id="PTHR33908:SF3">
    <property type="entry name" value="UNDECAPRENYL PHOSPHATE-ALPHA-4-AMINO-4-DEOXY-L-ARABINOSE ARABINOSYL TRANSFERASE"/>
    <property type="match status" value="1"/>
</dbReference>
<sequence>MQAETLSGATPVAARRSPGAWARLQALSERTWVAAGLLLLWLGCTAGLRPLMLPDEGRYVGVARHMLDSGDWLTPMLDGLPFFHKPPLFYWLSAGSMALLGGSEFAARLPSLLAAWVACLALFLFVRRWADARLARSSLLALALQPMLFCGAQFANLDMLVAGAITVTVLALAHAQLCREQGLPYRAALLAAYLLAALGVLAKGLIGLALPGLVVIAWLLARGRWRQIVGLLWLPGWLAFLLVAAPWFVLEQQRYPGFLHYVFVEQQFQRFAGTGFNNVQPLWFYPAVLAAFSLPWLYWMLRHLRDAARDLGSPPPVPQHPVNVLMWAWPAVVLLFFSLPQSKLIGYILPAVPPLAYWAAAALHVSDEPTRAQRTGWRWSQGLALACCLAIVATLAIRHTHSARAIGRALAASRQPGEPVLMVGAFAYDVPQYAGLHEPVLAVDDWRPELMRQRDDWARELADASLFDPRRGGELLLAPQQVPALLCRGHAAWAVTQRDSIKLLKGLAHPALVATQGEWQLWRLPPQACPESGR</sequence>